<proteinExistence type="predicted"/>
<feature type="transmembrane region" description="Helical" evidence="5">
    <location>
        <begin position="336"/>
        <end position="359"/>
    </location>
</feature>
<evidence type="ECO:0000256" key="1">
    <source>
        <dbReference type="ARBA" id="ARBA00004651"/>
    </source>
</evidence>
<feature type="transmembrane region" description="Helical" evidence="5">
    <location>
        <begin position="46"/>
        <end position="67"/>
    </location>
</feature>
<dbReference type="OrthoDB" id="9180256at2"/>
<evidence type="ECO:0000313" key="7">
    <source>
        <dbReference type="EMBL" id="OPC84540.1"/>
    </source>
</evidence>
<protein>
    <submittedName>
        <fullName evidence="7">ABC transporter permease</fullName>
    </submittedName>
</protein>
<dbReference type="AlphaFoldDB" id="A0A1T3P6Q2"/>
<keyword evidence="4 5" id="KW-0472">Membrane</keyword>
<dbReference type="InterPro" id="IPR020846">
    <property type="entry name" value="MFS_dom"/>
</dbReference>
<dbReference type="EMBL" id="MWQN01000001">
    <property type="protein sequence ID" value="OPC84540.1"/>
    <property type="molecule type" value="Genomic_DNA"/>
</dbReference>
<sequence length="419" mass="43160">MRNPYRDIFTAPGAKGFSAAGFIARMPISMTGIGIVTMLSELRGEYGLAGAVAATFALATALIAPQVSRIVDRYGQGRILPPATAVSVFAMGALLLCARYDAPAWTLFVCAVPAGCMPSMGAMVRARWLVLYRGSAHLHTAFSFESVVDELCFILGPIIAVQLSVSAFPEAGPLAAIVFFAVGVLLFTVQRGTEPPPHPRAAGPTTSVMRIRGLQVLVVTLIAIGAIFGTVDVVTIAFAEEHGQRSNASFVLATYAAGSCIAGIAFGAFKFAAPLPRMLLISVGGTAVTILPLLFVGNLPALAATVFVAGMSISPTMILTVSLVERLVPPARLTEGMTWTTTGIGIGVATGSSLSGLIVDHFGARAGFGVAVGAALVAVAMALGGYRVLRRTAPRVVGTTVAHGGSLPQAAPVREGESH</sequence>
<evidence type="ECO:0000259" key="6">
    <source>
        <dbReference type="PROSITE" id="PS50850"/>
    </source>
</evidence>
<comment type="caution">
    <text evidence="7">The sequence shown here is derived from an EMBL/GenBank/DDBJ whole genome shotgun (WGS) entry which is preliminary data.</text>
</comment>
<evidence type="ECO:0000256" key="5">
    <source>
        <dbReference type="SAM" id="Phobius"/>
    </source>
</evidence>
<dbReference type="Pfam" id="PF07690">
    <property type="entry name" value="MFS_1"/>
    <property type="match status" value="1"/>
</dbReference>
<gene>
    <name evidence="7" type="ORF">B4N89_29695</name>
</gene>
<keyword evidence="8" id="KW-1185">Reference proteome</keyword>
<evidence type="ECO:0000256" key="2">
    <source>
        <dbReference type="ARBA" id="ARBA00022692"/>
    </source>
</evidence>
<keyword evidence="2 5" id="KW-0812">Transmembrane</keyword>
<feature type="transmembrane region" description="Helical" evidence="5">
    <location>
        <begin position="365"/>
        <end position="386"/>
    </location>
</feature>
<dbReference type="PANTHER" id="PTHR23542">
    <property type="match status" value="1"/>
</dbReference>
<feature type="transmembrane region" description="Helical" evidence="5">
    <location>
        <begin position="250"/>
        <end position="271"/>
    </location>
</feature>
<feature type="transmembrane region" description="Helical" evidence="5">
    <location>
        <begin position="278"/>
        <end position="295"/>
    </location>
</feature>
<feature type="transmembrane region" description="Helical" evidence="5">
    <location>
        <begin position="104"/>
        <end position="126"/>
    </location>
</feature>
<dbReference type="STRING" id="159449.B4N89_29695"/>
<feature type="transmembrane region" description="Helical" evidence="5">
    <location>
        <begin position="216"/>
        <end position="238"/>
    </location>
</feature>
<name>A0A1T3P6Q2_9ACTN</name>
<accession>A0A1T3P6Q2</accession>
<dbReference type="PANTHER" id="PTHR23542:SF1">
    <property type="entry name" value="MAJOR FACILITATOR SUPERFAMILY (MFS) PROFILE DOMAIN-CONTAINING PROTEIN"/>
    <property type="match status" value="1"/>
</dbReference>
<dbReference type="PROSITE" id="PS50850">
    <property type="entry name" value="MFS"/>
    <property type="match status" value="1"/>
</dbReference>
<evidence type="ECO:0000313" key="8">
    <source>
        <dbReference type="Proteomes" id="UP000190037"/>
    </source>
</evidence>
<dbReference type="GO" id="GO:0022857">
    <property type="term" value="F:transmembrane transporter activity"/>
    <property type="evidence" value="ECO:0007669"/>
    <property type="project" value="InterPro"/>
</dbReference>
<evidence type="ECO:0000256" key="3">
    <source>
        <dbReference type="ARBA" id="ARBA00022989"/>
    </source>
</evidence>
<comment type="subcellular location">
    <subcellularLocation>
        <location evidence="1">Cell membrane</location>
        <topology evidence="1">Multi-pass membrane protein</topology>
    </subcellularLocation>
</comment>
<dbReference type="SUPFAM" id="SSF103473">
    <property type="entry name" value="MFS general substrate transporter"/>
    <property type="match status" value="1"/>
</dbReference>
<dbReference type="InterPro" id="IPR036259">
    <property type="entry name" value="MFS_trans_sf"/>
</dbReference>
<reference evidence="7 8" key="1">
    <citation type="submission" date="2017-03" db="EMBL/GenBank/DDBJ databases">
        <title>Draft genome sequence of Streptomyces scabrisporus NF3, endophyte isolated from Amphipterygium adstringens.</title>
        <authorList>
            <person name="Vazquez M."/>
            <person name="Ceapa C.D."/>
            <person name="Rodriguez Luna D."/>
            <person name="Sanchez Esquivel S."/>
        </authorList>
    </citation>
    <scope>NUCLEOTIDE SEQUENCE [LARGE SCALE GENOMIC DNA]</scope>
    <source>
        <strain evidence="7 8">NF3</strain>
    </source>
</reference>
<dbReference type="InterPro" id="IPR011701">
    <property type="entry name" value="MFS"/>
</dbReference>
<dbReference type="Proteomes" id="UP000190037">
    <property type="component" value="Unassembled WGS sequence"/>
</dbReference>
<dbReference type="Gene3D" id="1.20.1250.20">
    <property type="entry name" value="MFS general substrate transporter like domains"/>
    <property type="match status" value="2"/>
</dbReference>
<feature type="domain" description="Major facilitator superfamily (MFS) profile" evidence="6">
    <location>
        <begin position="176"/>
        <end position="419"/>
    </location>
</feature>
<keyword evidence="3 5" id="KW-1133">Transmembrane helix</keyword>
<evidence type="ECO:0000256" key="4">
    <source>
        <dbReference type="ARBA" id="ARBA00023136"/>
    </source>
</evidence>
<organism evidence="7 8">
    <name type="scientific">Embleya scabrispora</name>
    <dbReference type="NCBI Taxonomy" id="159449"/>
    <lineage>
        <taxon>Bacteria</taxon>
        <taxon>Bacillati</taxon>
        <taxon>Actinomycetota</taxon>
        <taxon>Actinomycetes</taxon>
        <taxon>Kitasatosporales</taxon>
        <taxon>Streptomycetaceae</taxon>
        <taxon>Embleya</taxon>
    </lineage>
</organism>
<dbReference type="RefSeq" id="WP_078978838.1">
    <property type="nucleotide sequence ID" value="NZ_MWQN01000001.1"/>
</dbReference>
<feature type="transmembrane region" description="Helical" evidence="5">
    <location>
        <begin position="79"/>
        <end position="98"/>
    </location>
</feature>
<feature type="transmembrane region" description="Helical" evidence="5">
    <location>
        <begin position="171"/>
        <end position="189"/>
    </location>
</feature>
<dbReference type="GO" id="GO:0005886">
    <property type="term" value="C:plasma membrane"/>
    <property type="evidence" value="ECO:0007669"/>
    <property type="project" value="UniProtKB-SubCell"/>
</dbReference>
<feature type="transmembrane region" description="Helical" evidence="5">
    <location>
        <begin position="301"/>
        <end position="324"/>
    </location>
</feature>